<evidence type="ECO:0000313" key="3">
    <source>
        <dbReference type="Proteomes" id="UP001281761"/>
    </source>
</evidence>
<name>A0ABQ9WTV5_9EUKA</name>
<organism evidence="2 3">
    <name type="scientific">Blattamonas nauphoetae</name>
    <dbReference type="NCBI Taxonomy" id="2049346"/>
    <lineage>
        <taxon>Eukaryota</taxon>
        <taxon>Metamonada</taxon>
        <taxon>Preaxostyla</taxon>
        <taxon>Oxymonadida</taxon>
        <taxon>Blattamonas</taxon>
    </lineage>
</organism>
<feature type="region of interest" description="Disordered" evidence="1">
    <location>
        <begin position="53"/>
        <end position="97"/>
    </location>
</feature>
<evidence type="ECO:0000256" key="1">
    <source>
        <dbReference type="SAM" id="MobiDB-lite"/>
    </source>
</evidence>
<sequence length="97" mass="11659">MWGTSHFEKQSDERCGRSQWLIEKSVDIHRTAHKLLERQELFGERTIDDKTLKDSRVENDEPKTANHFEKHSRHPRRVRRKELESFERGGIDASFQR</sequence>
<accession>A0ABQ9WTV5</accession>
<dbReference type="Proteomes" id="UP001281761">
    <property type="component" value="Unassembled WGS sequence"/>
</dbReference>
<dbReference type="EMBL" id="JARBJD010000401">
    <property type="protein sequence ID" value="KAK2942549.1"/>
    <property type="molecule type" value="Genomic_DNA"/>
</dbReference>
<protein>
    <submittedName>
        <fullName evidence="2">Uncharacterized protein</fullName>
    </submittedName>
</protein>
<evidence type="ECO:0000313" key="2">
    <source>
        <dbReference type="EMBL" id="KAK2942549.1"/>
    </source>
</evidence>
<keyword evidence="3" id="KW-1185">Reference proteome</keyword>
<feature type="compositionally biased region" description="Basic and acidic residues" evidence="1">
    <location>
        <begin position="53"/>
        <end position="69"/>
    </location>
</feature>
<proteinExistence type="predicted"/>
<gene>
    <name evidence="2" type="ORF">BLNAU_22536</name>
</gene>
<feature type="compositionally biased region" description="Basic and acidic residues" evidence="1">
    <location>
        <begin position="81"/>
        <end position="90"/>
    </location>
</feature>
<comment type="caution">
    <text evidence="2">The sequence shown here is derived from an EMBL/GenBank/DDBJ whole genome shotgun (WGS) entry which is preliminary data.</text>
</comment>
<feature type="compositionally biased region" description="Basic residues" evidence="1">
    <location>
        <begin position="70"/>
        <end position="80"/>
    </location>
</feature>
<reference evidence="2 3" key="1">
    <citation type="journal article" date="2022" name="bioRxiv">
        <title>Genomics of Preaxostyla Flagellates Illuminates Evolutionary Transitions and the Path Towards Mitochondrial Loss.</title>
        <authorList>
            <person name="Novak L.V.F."/>
            <person name="Treitli S.C."/>
            <person name="Pyrih J."/>
            <person name="Halakuc P."/>
            <person name="Pipaliya S.V."/>
            <person name="Vacek V."/>
            <person name="Brzon O."/>
            <person name="Soukal P."/>
            <person name="Eme L."/>
            <person name="Dacks J.B."/>
            <person name="Karnkowska A."/>
            <person name="Elias M."/>
            <person name="Hampl V."/>
        </authorList>
    </citation>
    <scope>NUCLEOTIDE SEQUENCE [LARGE SCALE GENOMIC DNA]</scope>
    <source>
        <strain evidence="2">NAU3</strain>
        <tissue evidence="2">Gut</tissue>
    </source>
</reference>